<evidence type="ECO:0000256" key="2">
    <source>
        <dbReference type="ARBA" id="ARBA00012513"/>
    </source>
</evidence>
<dbReference type="SUPFAM" id="SSF56112">
    <property type="entry name" value="Protein kinase-like (PK-like)"/>
    <property type="match status" value="3"/>
</dbReference>
<dbReference type="EC" id="2.7.11.1" evidence="2"/>
<evidence type="ECO:0000256" key="9">
    <source>
        <dbReference type="ARBA" id="ARBA00022729"/>
    </source>
</evidence>
<keyword evidence="4" id="KW-0723">Serine/threonine-protein kinase</keyword>
<evidence type="ECO:0000256" key="4">
    <source>
        <dbReference type="ARBA" id="ARBA00022527"/>
    </source>
</evidence>
<reference evidence="21" key="1">
    <citation type="submission" date="2023-03" db="EMBL/GenBank/DDBJ databases">
        <title>Chromosome-scale reference genome and RAD-based genetic map of yellow starthistle (Centaurea solstitialis) reveal putative structural variation and QTLs associated with invader traits.</title>
        <authorList>
            <person name="Reatini B."/>
            <person name="Cang F.A."/>
            <person name="Jiang Q."/>
            <person name="Mckibben M.T.W."/>
            <person name="Barker M.S."/>
            <person name="Rieseberg L.H."/>
            <person name="Dlugosch K.M."/>
        </authorList>
    </citation>
    <scope>NUCLEOTIDE SEQUENCE</scope>
    <source>
        <strain evidence="21">CAN-66</strain>
        <tissue evidence="21">Leaf</tissue>
    </source>
</reference>
<accession>A0AA38WSF6</accession>
<keyword evidence="7" id="KW-0808">Transferase</keyword>
<dbReference type="Pfam" id="PF00069">
    <property type="entry name" value="Pkinase"/>
    <property type="match status" value="1"/>
</dbReference>
<feature type="domain" description="Protein kinase" evidence="20">
    <location>
        <begin position="647"/>
        <end position="949"/>
    </location>
</feature>
<comment type="catalytic activity">
    <reaction evidence="18">
        <text>L-threonyl-[protein] + ATP = O-phospho-L-threonyl-[protein] + ADP + H(+)</text>
        <dbReference type="Rhea" id="RHEA:46608"/>
        <dbReference type="Rhea" id="RHEA-COMP:11060"/>
        <dbReference type="Rhea" id="RHEA-COMP:11605"/>
        <dbReference type="ChEBI" id="CHEBI:15378"/>
        <dbReference type="ChEBI" id="CHEBI:30013"/>
        <dbReference type="ChEBI" id="CHEBI:30616"/>
        <dbReference type="ChEBI" id="CHEBI:61977"/>
        <dbReference type="ChEBI" id="CHEBI:456216"/>
        <dbReference type="EC" id="2.7.11.1"/>
    </reaction>
</comment>
<keyword evidence="22" id="KW-1185">Reference proteome</keyword>
<comment type="caution">
    <text evidence="21">The sequence shown here is derived from an EMBL/GenBank/DDBJ whole genome shotgun (WGS) entry which is preliminary data.</text>
</comment>
<evidence type="ECO:0000256" key="14">
    <source>
        <dbReference type="ARBA" id="ARBA00022989"/>
    </source>
</evidence>
<keyword evidence="14" id="KW-1133">Transmembrane helix</keyword>
<keyword evidence="16" id="KW-0675">Receptor</keyword>
<feature type="domain" description="Protein kinase" evidence="20">
    <location>
        <begin position="319"/>
        <end position="620"/>
    </location>
</feature>
<evidence type="ECO:0000256" key="6">
    <source>
        <dbReference type="ARBA" id="ARBA00022614"/>
    </source>
</evidence>
<comment type="subcellular location">
    <subcellularLocation>
        <location evidence="1">Cell membrane</location>
        <topology evidence="1">Single-pass membrane protein</topology>
    </subcellularLocation>
</comment>
<evidence type="ECO:0000256" key="16">
    <source>
        <dbReference type="ARBA" id="ARBA00023170"/>
    </source>
</evidence>
<dbReference type="PROSITE" id="PS00108">
    <property type="entry name" value="PROTEIN_KINASE_ST"/>
    <property type="match status" value="1"/>
</dbReference>
<dbReference type="SMART" id="SM00220">
    <property type="entry name" value="S_TKc"/>
    <property type="match status" value="1"/>
</dbReference>
<evidence type="ECO:0000256" key="12">
    <source>
        <dbReference type="ARBA" id="ARBA00022777"/>
    </source>
</evidence>
<sequence length="1331" mass="153252">MQIPHFGCLSYVDTFDSSFLIRGLGDLHIPLTDIVLATNDFAHQNLIEKGKYEDVYKGKLFRSGQLVNVVVQRVYTRQYWYRNDKYILDRIQKLCDFKHKNMVSVLGFCVDNNEIIIVNEHVENGSLDKYLRYPVLTWMQRLHICLGVAHALQHCHLIYDNIKTCKVLLEKDWEAKVLAITSNNLQNDLFFRDMGTSPVHNLGELLFEVLCDIKKVIGDGDRIQDLETIVGSHYREGRLDNIIDPYLWKQMHPQSLVIFLKAAYNCLRLQHEIGDVVTNLEEALELQLKHEDTLVKPSGRCDIFVGSVDTIPDYPGSKPCGSKLHYPGAYGTVYKGELDYYDGSKGDVLKARGIVAIKRISNRQDEQGSEQGFFIELEMLSRCQHPNIVTLLGYCDKDPERILVYEYAFRGSLDEYLGSTDKTTNLTWAQRIRICLDVAHGLNYLHNNTDDKPRIIHRDIKSANILLGENWNAKIADFGLSKFHPGTLHASTIDTNNIAGTTGYLDPVYLKTGKLKKASDVYSFGVVLFEMLFGRLAYDPVFLEENDKGLASFARRRFNEGTLKETIDPTLMKEADELIHTLYNGPNQDSLDTFSELAYRCLAEIQDERPTVAVVINELLNALNFQENRKDTLKVSLEDIKSGTDDFSDSNCIIRGAFGNAYKGELQYHKRSKTVVAKRLSISCHEDYFLTELEILFKLKHKNVIGLVGYCKEMNEKIIVYEDASEGSLDMHLDNVSLGWTKRVKICIDVASGLDFLHGDVTRQGVVLHRDIKSASILLNGDWETKISDFGLSLIDPINKKMGHAVNDVLGILMWEMQNDNGRYLDDFVQDYFEKGTLREIVFKGIEQQILPQSLNKFQEIAYKCLHQSKSERPTASEVVVQLKKALELQEDYEKWEPQLPKDYKEILQMSKSPEMFSNDTKKNLYNMLCKGMLLQKGKKRLVRRHDGTGLDMTKLNSTRQDKRVGQDWTGHDRTGQNKCLSCVWPFELGEASFGRRRDFREGRRREEEEVGVWGSSPEFAGSPVVVVVVVSRCVDVCVLQCCFLPEMGDGGGFQLFKSRFQKVADMLDISNLKIQIMIRTQSLPPGINYRVHLIFKFCSQRKSLAERMYVNLKYKKGNEHLHSYFATWREDEWMMVELCRFSTHKGDSDFKVKHEEIEKLKEVQHVSEYMLLAKDVLYTTSKEKLSDLKESAKLRDAEMVELLPQQVFHIKCKVEYQSLSPSTYYVCYLVLKLSKDCQGLHCPVKVRDILRWKNKKTRILFFRSPNLLDQHDADWVPQQREDGFMEVIVWKFNSKDDLRNNYIPMNVKLIAFEGTMSGLIAFRLEVRRVL</sequence>
<dbReference type="Proteomes" id="UP001172457">
    <property type="component" value="Chromosome 1"/>
</dbReference>
<evidence type="ECO:0000256" key="8">
    <source>
        <dbReference type="ARBA" id="ARBA00022692"/>
    </source>
</evidence>
<dbReference type="Gene3D" id="3.30.200.20">
    <property type="entry name" value="Phosphorylase Kinase, domain 1"/>
    <property type="match status" value="3"/>
</dbReference>
<keyword evidence="8" id="KW-0812">Transmembrane</keyword>
<evidence type="ECO:0000256" key="17">
    <source>
        <dbReference type="ARBA" id="ARBA00023180"/>
    </source>
</evidence>
<keyword evidence="10" id="KW-0677">Repeat</keyword>
<dbReference type="GO" id="GO:0009506">
    <property type="term" value="C:plasmodesma"/>
    <property type="evidence" value="ECO:0007669"/>
    <property type="project" value="TreeGrafter"/>
</dbReference>
<dbReference type="PROSITE" id="PS50011">
    <property type="entry name" value="PROTEIN_KINASE_DOM"/>
    <property type="match status" value="2"/>
</dbReference>
<evidence type="ECO:0000256" key="13">
    <source>
        <dbReference type="ARBA" id="ARBA00022840"/>
    </source>
</evidence>
<dbReference type="InterPro" id="IPR001245">
    <property type="entry name" value="Ser-Thr/Tyr_kinase_cat_dom"/>
</dbReference>
<keyword evidence="11" id="KW-0547">Nucleotide-binding</keyword>
<keyword evidence="3" id="KW-1003">Cell membrane</keyword>
<comment type="catalytic activity">
    <reaction evidence="19">
        <text>L-seryl-[protein] + ATP = O-phospho-L-seryl-[protein] + ADP + H(+)</text>
        <dbReference type="Rhea" id="RHEA:17989"/>
        <dbReference type="Rhea" id="RHEA-COMP:9863"/>
        <dbReference type="Rhea" id="RHEA-COMP:11604"/>
        <dbReference type="ChEBI" id="CHEBI:15378"/>
        <dbReference type="ChEBI" id="CHEBI:29999"/>
        <dbReference type="ChEBI" id="CHEBI:30616"/>
        <dbReference type="ChEBI" id="CHEBI:83421"/>
        <dbReference type="ChEBI" id="CHEBI:456216"/>
        <dbReference type="EC" id="2.7.11.1"/>
    </reaction>
</comment>
<dbReference type="Pfam" id="PF07714">
    <property type="entry name" value="PK_Tyr_Ser-Thr"/>
    <property type="match status" value="2"/>
</dbReference>
<dbReference type="PANTHER" id="PTHR27003:SF471">
    <property type="entry name" value="VASCULAR ENDOTHELIAL GROWTH FACTOR RECEPTOR 2 (VEGFR2)-RELATED"/>
    <property type="match status" value="1"/>
</dbReference>
<dbReference type="EMBL" id="JARYMX010000001">
    <property type="protein sequence ID" value="KAJ9565055.1"/>
    <property type="molecule type" value="Genomic_DNA"/>
</dbReference>
<dbReference type="GO" id="GO:0004674">
    <property type="term" value="F:protein serine/threonine kinase activity"/>
    <property type="evidence" value="ECO:0007669"/>
    <property type="project" value="UniProtKB-KW"/>
</dbReference>
<dbReference type="InterPro" id="IPR025886">
    <property type="entry name" value="PP2-like"/>
</dbReference>
<evidence type="ECO:0000256" key="19">
    <source>
        <dbReference type="ARBA" id="ARBA00048679"/>
    </source>
</evidence>
<dbReference type="PANTHER" id="PTHR27003">
    <property type="entry name" value="OS07G0166700 PROTEIN"/>
    <property type="match status" value="1"/>
</dbReference>
<dbReference type="Gene3D" id="1.10.510.10">
    <property type="entry name" value="Transferase(Phosphotransferase) domain 1"/>
    <property type="match status" value="4"/>
</dbReference>
<dbReference type="InterPro" id="IPR008271">
    <property type="entry name" value="Ser/Thr_kinase_AS"/>
</dbReference>
<evidence type="ECO:0000259" key="20">
    <source>
        <dbReference type="PROSITE" id="PS50011"/>
    </source>
</evidence>
<protein>
    <recommendedName>
        <fullName evidence="2">non-specific serine/threonine protein kinase</fullName>
        <ecNumber evidence="2">2.7.11.1</ecNumber>
    </recommendedName>
</protein>
<dbReference type="GO" id="GO:0005524">
    <property type="term" value="F:ATP binding"/>
    <property type="evidence" value="ECO:0007669"/>
    <property type="project" value="UniProtKB-KW"/>
</dbReference>
<evidence type="ECO:0000256" key="5">
    <source>
        <dbReference type="ARBA" id="ARBA00022553"/>
    </source>
</evidence>
<evidence type="ECO:0000313" key="22">
    <source>
        <dbReference type="Proteomes" id="UP001172457"/>
    </source>
</evidence>
<evidence type="ECO:0000256" key="1">
    <source>
        <dbReference type="ARBA" id="ARBA00004162"/>
    </source>
</evidence>
<keyword evidence="17" id="KW-0325">Glycoprotein</keyword>
<evidence type="ECO:0000256" key="7">
    <source>
        <dbReference type="ARBA" id="ARBA00022679"/>
    </source>
</evidence>
<dbReference type="GO" id="GO:0005886">
    <property type="term" value="C:plasma membrane"/>
    <property type="evidence" value="ECO:0007669"/>
    <property type="project" value="UniProtKB-SubCell"/>
</dbReference>
<evidence type="ECO:0000256" key="15">
    <source>
        <dbReference type="ARBA" id="ARBA00023136"/>
    </source>
</evidence>
<gene>
    <name evidence="21" type="ORF">OSB04_001021</name>
</gene>
<keyword evidence="13" id="KW-0067">ATP-binding</keyword>
<evidence type="ECO:0000256" key="3">
    <source>
        <dbReference type="ARBA" id="ARBA00022475"/>
    </source>
</evidence>
<dbReference type="InterPro" id="IPR000719">
    <property type="entry name" value="Prot_kinase_dom"/>
</dbReference>
<dbReference type="GO" id="GO:0004714">
    <property type="term" value="F:transmembrane receptor protein tyrosine kinase activity"/>
    <property type="evidence" value="ECO:0007669"/>
    <property type="project" value="InterPro"/>
</dbReference>
<keyword evidence="9" id="KW-0732">Signal</keyword>
<keyword evidence="12" id="KW-0418">Kinase</keyword>
<keyword evidence="6" id="KW-0433">Leucine-rich repeat</keyword>
<evidence type="ECO:0000256" key="11">
    <source>
        <dbReference type="ARBA" id="ARBA00022741"/>
    </source>
</evidence>
<name>A0AA38WSF6_9ASTR</name>
<proteinExistence type="predicted"/>
<evidence type="ECO:0000313" key="21">
    <source>
        <dbReference type="EMBL" id="KAJ9565055.1"/>
    </source>
</evidence>
<dbReference type="FunFam" id="1.10.510.10:FF:000358">
    <property type="entry name" value="Putative leucine-rich repeat receptor-like serine/threonine-protein kinase"/>
    <property type="match status" value="1"/>
</dbReference>
<organism evidence="21 22">
    <name type="scientific">Centaurea solstitialis</name>
    <name type="common">yellow star-thistle</name>
    <dbReference type="NCBI Taxonomy" id="347529"/>
    <lineage>
        <taxon>Eukaryota</taxon>
        <taxon>Viridiplantae</taxon>
        <taxon>Streptophyta</taxon>
        <taxon>Embryophyta</taxon>
        <taxon>Tracheophyta</taxon>
        <taxon>Spermatophyta</taxon>
        <taxon>Magnoliopsida</taxon>
        <taxon>eudicotyledons</taxon>
        <taxon>Gunneridae</taxon>
        <taxon>Pentapetalae</taxon>
        <taxon>asterids</taxon>
        <taxon>campanulids</taxon>
        <taxon>Asterales</taxon>
        <taxon>Asteraceae</taxon>
        <taxon>Carduoideae</taxon>
        <taxon>Cardueae</taxon>
        <taxon>Centaureinae</taxon>
        <taxon>Centaurea</taxon>
    </lineage>
</organism>
<evidence type="ECO:0000256" key="10">
    <source>
        <dbReference type="ARBA" id="ARBA00022737"/>
    </source>
</evidence>
<dbReference type="InterPro" id="IPR045272">
    <property type="entry name" value="ANXUR1/2-like"/>
</dbReference>
<keyword evidence="5" id="KW-0597">Phosphoprotein</keyword>
<evidence type="ECO:0000256" key="18">
    <source>
        <dbReference type="ARBA" id="ARBA00047899"/>
    </source>
</evidence>
<dbReference type="InterPro" id="IPR011009">
    <property type="entry name" value="Kinase-like_dom_sf"/>
</dbReference>
<dbReference type="Pfam" id="PF14299">
    <property type="entry name" value="PP2"/>
    <property type="match status" value="2"/>
</dbReference>
<keyword evidence="15" id="KW-0472">Membrane</keyword>